<comment type="caution">
    <text evidence="3">The sequence shown here is derived from an EMBL/GenBank/DDBJ whole genome shotgun (WGS) entry which is preliminary data.</text>
</comment>
<keyword evidence="1" id="KW-0812">Transmembrane</keyword>
<sequence length="161" mass="18254">MYLAEYVCTICHLICFVMSLWHCIDIGAHIAHSSAQQNTPYTHTHTYTFTCTCADTICTLSSFVRPSVELWCAKMQSVARKFNQQPASVTMYNNNNEYSDDDDDDDKANRQQADSLAGDKLAAIEKLCAKVQAFFMYMYISMCKCMCLCAYVPLTLALKFL</sequence>
<keyword evidence="1" id="KW-1133">Transmembrane helix</keyword>
<evidence type="ECO:0000256" key="1">
    <source>
        <dbReference type="SAM" id="Phobius"/>
    </source>
</evidence>
<keyword evidence="1" id="KW-0472">Membrane</keyword>
<gene>
    <name evidence="3" type="ORF">CCAP1982_LOCUS1587</name>
</gene>
<evidence type="ECO:0000256" key="2">
    <source>
        <dbReference type="SAM" id="SignalP"/>
    </source>
</evidence>
<dbReference type="EMBL" id="CAJHJT010000001">
    <property type="protein sequence ID" value="CAD6992742.1"/>
    <property type="molecule type" value="Genomic_DNA"/>
</dbReference>
<organism evidence="3 4">
    <name type="scientific">Ceratitis capitata</name>
    <name type="common">Mediterranean fruit fly</name>
    <name type="synonym">Tephritis capitata</name>
    <dbReference type="NCBI Taxonomy" id="7213"/>
    <lineage>
        <taxon>Eukaryota</taxon>
        <taxon>Metazoa</taxon>
        <taxon>Ecdysozoa</taxon>
        <taxon>Arthropoda</taxon>
        <taxon>Hexapoda</taxon>
        <taxon>Insecta</taxon>
        <taxon>Pterygota</taxon>
        <taxon>Neoptera</taxon>
        <taxon>Endopterygota</taxon>
        <taxon>Diptera</taxon>
        <taxon>Brachycera</taxon>
        <taxon>Muscomorpha</taxon>
        <taxon>Tephritoidea</taxon>
        <taxon>Tephritidae</taxon>
        <taxon>Ceratitis</taxon>
        <taxon>Ceratitis</taxon>
    </lineage>
</organism>
<keyword evidence="2" id="KW-0732">Signal</keyword>
<evidence type="ECO:0000313" key="3">
    <source>
        <dbReference type="EMBL" id="CAD6992742.1"/>
    </source>
</evidence>
<evidence type="ECO:0000313" key="4">
    <source>
        <dbReference type="Proteomes" id="UP000606786"/>
    </source>
</evidence>
<accession>A0A811U0Y2</accession>
<keyword evidence="4" id="KW-1185">Reference proteome</keyword>
<name>A0A811U0Y2_CERCA</name>
<feature type="transmembrane region" description="Helical" evidence="1">
    <location>
        <begin position="134"/>
        <end position="158"/>
    </location>
</feature>
<feature type="signal peptide" evidence="2">
    <location>
        <begin position="1"/>
        <end position="19"/>
    </location>
</feature>
<dbReference type="AlphaFoldDB" id="A0A811U0Y2"/>
<dbReference type="Proteomes" id="UP000606786">
    <property type="component" value="Unassembled WGS sequence"/>
</dbReference>
<reference evidence="3" key="1">
    <citation type="submission" date="2020-11" db="EMBL/GenBank/DDBJ databases">
        <authorList>
            <person name="Whitehead M."/>
        </authorList>
    </citation>
    <scope>NUCLEOTIDE SEQUENCE</scope>
    <source>
        <strain evidence="3">EGII</strain>
    </source>
</reference>
<proteinExistence type="predicted"/>
<feature type="chain" id="PRO_5033033750" evidence="2">
    <location>
        <begin position="20"/>
        <end position="161"/>
    </location>
</feature>
<protein>
    <submittedName>
        <fullName evidence="3">(Mediterranean fruit fly) hypothetical protein</fullName>
    </submittedName>
</protein>